<reference evidence="2" key="1">
    <citation type="submission" date="2023-03" db="EMBL/GenBank/DDBJ databases">
        <title>Massive genome expansion in bonnet fungi (Mycena s.s.) driven by repeated elements and novel gene families across ecological guilds.</title>
        <authorList>
            <consortium name="Lawrence Berkeley National Laboratory"/>
            <person name="Harder C.B."/>
            <person name="Miyauchi S."/>
            <person name="Viragh M."/>
            <person name="Kuo A."/>
            <person name="Thoen E."/>
            <person name="Andreopoulos B."/>
            <person name="Lu D."/>
            <person name="Skrede I."/>
            <person name="Drula E."/>
            <person name="Henrissat B."/>
            <person name="Morin E."/>
            <person name="Kohler A."/>
            <person name="Barry K."/>
            <person name="LaButti K."/>
            <person name="Morin E."/>
            <person name="Salamov A."/>
            <person name="Lipzen A."/>
            <person name="Mereny Z."/>
            <person name="Hegedus B."/>
            <person name="Baldrian P."/>
            <person name="Stursova M."/>
            <person name="Weitz H."/>
            <person name="Taylor A."/>
            <person name="Grigoriev I.V."/>
            <person name="Nagy L.G."/>
            <person name="Martin F."/>
            <person name="Kauserud H."/>
        </authorList>
    </citation>
    <scope>NUCLEOTIDE SEQUENCE</scope>
    <source>
        <strain evidence="2">CBHHK182m</strain>
    </source>
</reference>
<sequence>MDPGWEQLLQTLGRADDTSSPEFDDISCSILVKKADGTKTLEVVPKLYIERSQKVLRCGASTIRMGALIRALRAGIELKTLAFGSRLITELVTGTFPTVETVTVSTTRIADFEQARNPGTNGAEGDQGDGSEATNTGYHFIGPLSELYRATDYDFLEPGMDFSHGDLFSGLLAPESQRFFQVYGPMGIAPETNFILIFVIQRDLPCTHAFSATESTLVNLSDFGLHSRGPDFPDFVLCLPHPPSAYDTDSAYDIDFWAPPAGVSVITSAAATPIAARDLDFLAPPESSVTSAAVTPNSSPVRSPPLYRSGSLSSTPSRDASPYARDLPGSLTRNDLLAIIPTHLPPISEAQLLAAVRKSQKKLTLLEMVQNYRAMHAVLVAFGLKHTLGRKPDPLQVFTDSGGQDYLLSGNRVLAALGWSPKTFDHKKQRYQNGEKNAAMQWSGPAPGQGDVERLSYELWRAVVYFWGSTGPIATGHPPNPSSENADEKRAAALTQLELDSMTSVFRTRHLVE</sequence>
<dbReference type="AlphaFoldDB" id="A0AAD7MGS5"/>
<dbReference type="EMBL" id="JARKIB010000285">
    <property type="protein sequence ID" value="KAJ7716846.1"/>
    <property type="molecule type" value="Genomic_DNA"/>
</dbReference>
<evidence type="ECO:0000313" key="3">
    <source>
        <dbReference type="Proteomes" id="UP001215598"/>
    </source>
</evidence>
<comment type="caution">
    <text evidence="2">The sequence shown here is derived from an EMBL/GenBank/DDBJ whole genome shotgun (WGS) entry which is preliminary data.</text>
</comment>
<proteinExistence type="predicted"/>
<protein>
    <submittedName>
        <fullName evidence="2">Uncharacterized protein</fullName>
    </submittedName>
</protein>
<feature type="compositionally biased region" description="Polar residues" evidence="1">
    <location>
        <begin position="289"/>
        <end position="301"/>
    </location>
</feature>
<keyword evidence="3" id="KW-1185">Reference proteome</keyword>
<dbReference type="Proteomes" id="UP001215598">
    <property type="component" value="Unassembled WGS sequence"/>
</dbReference>
<evidence type="ECO:0000256" key="1">
    <source>
        <dbReference type="SAM" id="MobiDB-lite"/>
    </source>
</evidence>
<organism evidence="2 3">
    <name type="scientific">Mycena metata</name>
    <dbReference type="NCBI Taxonomy" id="1033252"/>
    <lineage>
        <taxon>Eukaryota</taxon>
        <taxon>Fungi</taxon>
        <taxon>Dikarya</taxon>
        <taxon>Basidiomycota</taxon>
        <taxon>Agaricomycotina</taxon>
        <taxon>Agaricomycetes</taxon>
        <taxon>Agaricomycetidae</taxon>
        <taxon>Agaricales</taxon>
        <taxon>Marasmiineae</taxon>
        <taxon>Mycenaceae</taxon>
        <taxon>Mycena</taxon>
    </lineage>
</organism>
<name>A0AAD7MGS5_9AGAR</name>
<accession>A0AAD7MGS5</accession>
<gene>
    <name evidence="2" type="ORF">B0H16DRAFT_1476464</name>
</gene>
<feature type="region of interest" description="Disordered" evidence="1">
    <location>
        <begin position="289"/>
        <end position="326"/>
    </location>
</feature>
<evidence type="ECO:0000313" key="2">
    <source>
        <dbReference type="EMBL" id="KAJ7716846.1"/>
    </source>
</evidence>
<feature type="region of interest" description="Disordered" evidence="1">
    <location>
        <begin position="113"/>
        <end position="132"/>
    </location>
</feature>